<feature type="region of interest" description="Disordered" evidence="3">
    <location>
        <begin position="262"/>
        <end position="345"/>
    </location>
</feature>
<evidence type="ECO:0000259" key="4">
    <source>
        <dbReference type="Pfam" id="PF12366"/>
    </source>
</evidence>
<protein>
    <recommendedName>
        <fullName evidence="2">Dynein axonemal intermediate chain 7</fullName>
    </recommendedName>
</protein>
<evidence type="ECO:0000256" key="2">
    <source>
        <dbReference type="ARBA" id="ARBA00024414"/>
    </source>
</evidence>
<dbReference type="PANTHER" id="PTHR20929:SF11">
    <property type="entry name" value="DYNEIN AXONEMAL INTERMEDIATE CHAIN 7"/>
    <property type="match status" value="1"/>
</dbReference>
<proteinExistence type="inferred from homology"/>
<gene>
    <name evidence="6" type="ORF">PLEPLA_LOCUS32136</name>
</gene>
<dbReference type="PANTHER" id="PTHR20929">
    <property type="entry name" value="LUNG ADENOMA SUSCEPTIBILITY 1-RELATED"/>
    <property type="match status" value="1"/>
</dbReference>
<feature type="compositionally biased region" description="Polar residues" evidence="3">
    <location>
        <begin position="328"/>
        <end position="345"/>
    </location>
</feature>
<sequence length="726" mass="82938">MASKQSKGKKTKKQKEEERRLQEEEEARIEAEEEEQKRLVLEKEEQELERLELRDREHRELELNELRHLVEQNHSAVTKWRADVAEKAKWERYMCCDGTPDPEVQQDVNTYISLWREDPEVNITPVLKQCNNALQLLEELEALLRDATDPKEGQIYEEAVISLQELIHSKLHLSTEEILKMANENTDTETGNMQTVVKGDHTTLCLWANLKRNPRFKGLNFEEVGLGFELPKQLTMSDIAVRILHTHYDHLSFLPRMAHRKVHAPRDSPESLVVVDEAPADTDLPEQEETKDEEEVKDDDETQQQTEDEEVQSIQELEGRKSEDSPETSKSSRTSAEGSGSQIQTQMEALSVEGEFSSPSELLPMEDSSEPVPVVDLMEYTPLGGVFYYDVFRIPPQAHRVNGWEIRQKLHTGLQIFPYPPETFNSDEHQALTCPPVGMSVKLPDCVVFLETPQVARWDAADKQWRMDGISDVSYEEEEAKISFKMDSFQAFVLMQETYANFPFLSWELSPLGKDAATFTVNGALIEISIRIQGDQCILQSEVKGLSNLQGQWMSSPDLQRAMINAGINIFVNEHTEKYVSSCGKNPLTEHAAYEQMALFASACTFSWSKWNATCDAEHLVMQAREHPGPATQPTDPQCLYLLGAQRTRKLAITERSEEFLFKPRPQPGLSLHLPPHAPGRHEHRQHRQDQRVQLSVRGYGAEPAVCHQTPDVFLNMCEINLCLND</sequence>
<dbReference type="PRINTS" id="PR02043">
    <property type="entry name" value="CANCERSCCP1"/>
</dbReference>
<feature type="domain" description="IC97/Casc1 N-terminal" evidence="5">
    <location>
        <begin position="19"/>
        <end position="215"/>
    </location>
</feature>
<dbReference type="Pfam" id="PF15927">
    <property type="entry name" value="Casc1_N"/>
    <property type="match status" value="1"/>
</dbReference>
<name>A0A9N7YZX3_PLEPL</name>
<dbReference type="GO" id="GO:0048487">
    <property type="term" value="F:beta-tubulin binding"/>
    <property type="evidence" value="ECO:0007669"/>
    <property type="project" value="TreeGrafter"/>
</dbReference>
<dbReference type="InterPro" id="IPR031826">
    <property type="entry name" value="IC97/Casc1_N"/>
</dbReference>
<feature type="region of interest" description="Disordered" evidence="3">
    <location>
        <begin position="664"/>
        <end position="691"/>
    </location>
</feature>
<keyword evidence="7" id="KW-1185">Reference proteome</keyword>
<evidence type="ECO:0000256" key="3">
    <source>
        <dbReference type="SAM" id="MobiDB-lite"/>
    </source>
</evidence>
<feature type="compositionally biased region" description="Basic residues" evidence="3">
    <location>
        <begin position="1"/>
        <end position="13"/>
    </location>
</feature>
<comment type="similarity">
    <text evidence="1">Belongs to the DNAI7 family.</text>
</comment>
<dbReference type="InterPro" id="IPR022110">
    <property type="entry name" value="CASC1_C"/>
</dbReference>
<dbReference type="GO" id="GO:0005930">
    <property type="term" value="C:axoneme"/>
    <property type="evidence" value="ECO:0007669"/>
    <property type="project" value="TreeGrafter"/>
</dbReference>
<accession>A0A9N7YZX3</accession>
<dbReference type="AlphaFoldDB" id="A0A9N7YZX3"/>
<feature type="compositionally biased region" description="Acidic residues" evidence="3">
    <location>
        <begin position="278"/>
        <end position="311"/>
    </location>
</feature>
<evidence type="ECO:0000313" key="6">
    <source>
        <dbReference type="EMBL" id="CAB1444420.1"/>
    </source>
</evidence>
<dbReference type="InterPro" id="IPR023247">
    <property type="entry name" value="IC97/Dnai7-like"/>
</dbReference>
<dbReference type="GO" id="GO:0008017">
    <property type="term" value="F:microtubule binding"/>
    <property type="evidence" value="ECO:0007669"/>
    <property type="project" value="TreeGrafter"/>
</dbReference>
<dbReference type="Proteomes" id="UP001153269">
    <property type="component" value="Unassembled WGS sequence"/>
</dbReference>
<evidence type="ECO:0000256" key="1">
    <source>
        <dbReference type="ARBA" id="ARBA00024332"/>
    </source>
</evidence>
<comment type="caution">
    <text evidence="6">The sequence shown here is derived from an EMBL/GenBank/DDBJ whole genome shotgun (WGS) entry which is preliminary data.</text>
</comment>
<reference evidence="6" key="1">
    <citation type="submission" date="2020-03" db="EMBL/GenBank/DDBJ databases">
        <authorList>
            <person name="Weist P."/>
        </authorList>
    </citation>
    <scope>NUCLEOTIDE SEQUENCE</scope>
</reference>
<feature type="compositionally biased region" description="Acidic residues" evidence="3">
    <location>
        <begin position="23"/>
        <end position="34"/>
    </location>
</feature>
<feature type="domain" description="CASC1 C-terminal" evidence="4">
    <location>
        <begin position="463"/>
        <end position="625"/>
    </location>
</feature>
<dbReference type="EMBL" id="CADEAL010003358">
    <property type="protein sequence ID" value="CAB1444420.1"/>
    <property type="molecule type" value="Genomic_DNA"/>
</dbReference>
<evidence type="ECO:0000259" key="5">
    <source>
        <dbReference type="Pfam" id="PF15927"/>
    </source>
</evidence>
<evidence type="ECO:0000313" key="7">
    <source>
        <dbReference type="Proteomes" id="UP001153269"/>
    </source>
</evidence>
<organism evidence="6 7">
    <name type="scientific">Pleuronectes platessa</name>
    <name type="common">European plaice</name>
    <dbReference type="NCBI Taxonomy" id="8262"/>
    <lineage>
        <taxon>Eukaryota</taxon>
        <taxon>Metazoa</taxon>
        <taxon>Chordata</taxon>
        <taxon>Craniata</taxon>
        <taxon>Vertebrata</taxon>
        <taxon>Euteleostomi</taxon>
        <taxon>Actinopterygii</taxon>
        <taxon>Neopterygii</taxon>
        <taxon>Teleostei</taxon>
        <taxon>Neoteleostei</taxon>
        <taxon>Acanthomorphata</taxon>
        <taxon>Carangaria</taxon>
        <taxon>Pleuronectiformes</taxon>
        <taxon>Pleuronectoidei</taxon>
        <taxon>Pleuronectidae</taxon>
        <taxon>Pleuronectes</taxon>
    </lineage>
</organism>
<feature type="region of interest" description="Disordered" evidence="3">
    <location>
        <begin position="1"/>
        <end position="38"/>
    </location>
</feature>
<dbReference type="Pfam" id="PF12366">
    <property type="entry name" value="Casc1_C"/>
    <property type="match status" value="1"/>
</dbReference>